<dbReference type="OMA" id="HEMCVEN"/>
<accession>A0A0N1IL25</accession>
<feature type="compositionally biased region" description="Low complexity" evidence="1">
    <location>
        <begin position="244"/>
        <end position="253"/>
    </location>
</feature>
<keyword evidence="3" id="KW-1185">Reference proteome</keyword>
<feature type="region of interest" description="Disordered" evidence="1">
    <location>
        <begin position="136"/>
        <end position="210"/>
    </location>
</feature>
<proteinExistence type="predicted"/>
<feature type="compositionally biased region" description="Basic and acidic residues" evidence="1">
    <location>
        <begin position="144"/>
        <end position="158"/>
    </location>
</feature>
<organism evidence="2 3">
    <name type="scientific">Leptomonas seymouri</name>
    <dbReference type="NCBI Taxonomy" id="5684"/>
    <lineage>
        <taxon>Eukaryota</taxon>
        <taxon>Discoba</taxon>
        <taxon>Euglenozoa</taxon>
        <taxon>Kinetoplastea</taxon>
        <taxon>Metakinetoplastina</taxon>
        <taxon>Trypanosomatida</taxon>
        <taxon>Trypanosomatidae</taxon>
        <taxon>Leishmaniinae</taxon>
        <taxon>Leptomonas</taxon>
    </lineage>
</organism>
<evidence type="ECO:0000313" key="2">
    <source>
        <dbReference type="EMBL" id="KPI87028.1"/>
    </source>
</evidence>
<reference evidence="2 3" key="1">
    <citation type="journal article" date="2015" name="PLoS Pathog.">
        <title>Leptomonas seymouri: Adaptations to the Dixenous Life Cycle Analyzed by Genome Sequencing, Transcriptome Profiling and Co-infection with Leishmania donovani.</title>
        <authorList>
            <person name="Kraeva N."/>
            <person name="Butenko A."/>
            <person name="Hlavacova J."/>
            <person name="Kostygov A."/>
            <person name="Myskova J."/>
            <person name="Grybchuk D."/>
            <person name="Lestinova T."/>
            <person name="Votypka J."/>
            <person name="Volf P."/>
            <person name="Opperdoes F."/>
            <person name="Flegontov P."/>
            <person name="Lukes J."/>
            <person name="Yurchenko V."/>
        </authorList>
    </citation>
    <scope>NUCLEOTIDE SEQUENCE [LARGE SCALE GENOMIC DNA]</scope>
    <source>
        <strain evidence="2 3">ATCC 30220</strain>
    </source>
</reference>
<feature type="compositionally biased region" description="Low complexity" evidence="1">
    <location>
        <begin position="192"/>
        <end position="205"/>
    </location>
</feature>
<feature type="compositionally biased region" description="Basic and acidic residues" evidence="1">
    <location>
        <begin position="234"/>
        <end position="243"/>
    </location>
</feature>
<protein>
    <recommendedName>
        <fullName evidence="4">RNA-binding protein 42 (RNA-binding motif protein 42)</fullName>
    </recommendedName>
</protein>
<dbReference type="OrthoDB" id="251680at2759"/>
<feature type="region of interest" description="Disordered" evidence="1">
    <location>
        <begin position="234"/>
        <end position="275"/>
    </location>
</feature>
<name>A0A0N1IL25_LEPSE</name>
<evidence type="ECO:0000256" key="1">
    <source>
        <dbReference type="SAM" id="MobiDB-lite"/>
    </source>
</evidence>
<evidence type="ECO:0000313" key="3">
    <source>
        <dbReference type="Proteomes" id="UP000038009"/>
    </source>
</evidence>
<sequence length="347" mass="37046">MAAAQQVANAFTVDFVERVAKSSANLAEVYGRRTTLTINDFELGISEMSDSDVPLAVQKWAASLQGSHLRVDSVNAAPIYGGVNVFITLTAFGELQQYFHIATTLESYQDTFGMDGFYVRHQVIARIGAVAPEAPAVPEATPAVEEKPAAEPVEEKPKKTITPEPEPTPETADEPVAASGAAEVEKHEEEAAQQPAAAASPAPSSGKPKSWASLLAHAPAKVAEHRPVRVVAHEAGDKKETASPKKGAPAPKEAAVKRPAPRERKAPEPAGDRLMFNINGTVTDEEIRTALGSMATHLLSLRNNSAKGHVFMDFSDSVAAFDELSKAQPVIGASKLKMSVFRQRPRD</sequence>
<comment type="caution">
    <text evidence="2">The sequence shown here is derived from an EMBL/GenBank/DDBJ whole genome shotgun (WGS) entry which is preliminary data.</text>
</comment>
<dbReference type="EMBL" id="LJSK01000105">
    <property type="protein sequence ID" value="KPI87028.1"/>
    <property type="molecule type" value="Genomic_DNA"/>
</dbReference>
<dbReference type="Proteomes" id="UP000038009">
    <property type="component" value="Unassembled WGS sequence"/>
</dbReference>
<evidence type="ECO:0008006" key="4">
    <source>
        <dbReference type="Google" id="ProtNLM"/>
    </source>
</evidence>
<gene>
    <name evidence="2" type="ORF">ABL78_3893</name>
</gene>
<dbReference type="VEuPathDB" id="TriTrypDB:Lsey_0105_0110"/>
<feature type="compositionally biased region" description="Basic and acidic residues" evidence="1">
    <location>
        <begin position="254"/>
        <end position="271"/>
    </location>
</feature>
<dbReference type="AlphaFoldDB" id="A0A0N1IL25"/>